<evidence type="ECO:0000313" key="1">
    <source>
        <dbReference type="EMBL" id="QIZ08303.1"/>
    </source>
</evidence>
<dbReference type="Proteomes" id="UP000501868">
    <property type="component" value="Chromosome"/>
</dbReference>
<reference evidence="1 2" key="1">
    <citation type="submission" date="2020-04" db="EMBL/GenBank/DDBJ databases">
        <title>Genome-Wide Identification of 5-Methylcytosine Sites in Bacterial Genomes By High-Throughput Sequencing of MspJI Restriction Fragments.</title>
        <authorList>
            <person name="Wu V."/>
        </authorList>
    </citation>
    <scope>NUCLEOTIDE SEQUENCE [LARGE SCALE GENOMIC DNA]</scope>
    <source>
        <strain evidence="1 2">S2</strain>
    </source>
</reference>
<organism evidence="1 2">
    <name type="scientific">Priestia megaterium</name>
    <name type="common">Bacillus megaterium</name>
    <dbReference type="NCBI Taxonomy" id="1404"/>
    <lineage>
        <taxon>Bacteria</taxon>
        <taxon>Bacillati</taxon>
        <taxon>Bacillota</taxon>
        <taxon>Bacilli</taxon>
        <taxon>Bacillales</taxon>
        <taxon>Bacillaceae</taxon>
        <taxon>Priestia</taxon>
    </lineage>
</organism>
<sequence>MLEIEEVREKFKQLGESSAKSLLMIIYARLDTALNGTGGNKFLKQTVEDLYDMYSRLPDSKKFKKK</sequence>
<accession>A0A6H1P427</accession>
<proteinExistence type="predicted"/>
<dbReference type="EMBL" id="CP051128">
    <property type="protein sequence ID" value="QIZ08303.1"/>
    <property type="molecule type" value="Genomic_DNA"/>
</dbReference>
<reference evidence="1 2" key="2">
    <citation type="submission" date="2020-04" db="EMBL/GenBank/DDBJ databases">
        <authorList>
            <person name="Fomenkov A."/>
            <person name="Anton B.P."/>
            <person name="Roberts R.J."/>
        </authorList>
    </citation>
    <scope>NUCLEOTIDE SEQUENCE [LARGE SCALE GENOMIC DNA]</scope>
    <source>
        <strain evidence="1 2">S2</strain>
    </source>
</reference>
<gene>
    <name evidence="1" type="ORF">HFZ78_17545</name>
</gene>
<dbReference type="AlphaFoldDB" id="A0A6H1P427"/>
<name>A0A6H1P427_PRIMG</name>
<evidence type="ECO:0000313" key="2">
    <source>
        <dbReference type="Proteomes" id="UP000501868"/>
    </source>
</evidence>
<protein>
    <submittedName>
        <fullName evidence="1">Uncharacterized protein</fullName>
    </submittedName>
</protein>